<name>A0A0R2L2D9_LACAM</name>
<sequence length="136" mass="15921">MEPIKKLVKQAITQIERERDHFATSLNITGTQMSVIDYLSNMPNYTASQNEIEQEFDIRRSTTTIMVQRMEKRGLIERIASPDDKRQKLVKLTQKAQALVQKIHEYMKQDDLKLRANFTDEELEITRKVLNVIKNG</sequence>
<protein>
    <submittedName>
        <fullName evidence="5">Transcriptional regulator</fullName>
    </submittedName>
</protein>
<dbReference type="InterPro" id="IPR036390">
    <property type="entry name" value="WH_DNA-bd_sf"/>
</dbReference>
<feature type="domain" description="HTH marR-type" evidence="4">
    <location>
        <begin position="1"/>
        <end position="135"/>
    </location>
</feature>
<gene>
    <name evidence="5" type="ORF">IV44_GL001440</name>
</gene>
<evidence type="ECO:0000256" key="3">
    <source>
        <dbReference type="ARBA" id="ARBA00023163"/>
    </source>
</evidence>
<dbReference type="InterPro" id="IPR036388">
    <property type="entry name" value="WH-like_DNA-bd_sf"/>
</dbReference>
<evidence type="ECO:0000256" key="1">
    <source>
        <dbReference type="ARBA" id="ARBA00023015"/>
    </source>
</evidence>
<dbReference type="PRINTS" id="PR00598">
    <property type="entry name" value="HTHMARR"/>
</dbReference>
<keyword evidence="2" id="KW-0238">DNA-binding</keyword>
<dbReference type="SMART" id="SM00347">
    <property type="entry name" value="HTH_MARR"/>
    <property type="match status" value="1"/>
</dbReference>
<keyword evidence="3" id="KW-0804">Transcription</keyword>
<dbReference type="AlphaFoldDB" id="A0A0R2L2D9"/>
<dbReference type="Proteomes" id="UP000051529">
    <property type="component" value="Unassembled WGS sequence"/>
</dbReference>
<dbReference type="InterPro" id="IPR000835">
    <property type="entry name" value="HTH_MarR-typ"/>
</dbReference>
<dbReference type="Gene3D" id="1.10.10.10">
    <property type="entry name" value="Winged helix-like DNA-binding domain superfamily/Winged helix DNA-binding domain"/>
    <property type="match status" value="1"/>
</dbReference>
<dbReference type="RefSeq" id="WP_013437975.1">
    <property type="nucleotide sequence ID" value="NZ_JQBQ01000005.1"/>
</dbReference>
<evidence type="ECO:0000256" key="2">
    <source>
        <dbReference type="ARBA" id="ARBA00023125"/>
    </source>
</evidence>
<evidence type="ECO:0000313" key="5">
    <source>
        <dbReference type="EMBL" id="KRN92724.1"/>
    </source>
</evidence>
<dbReference type="EMBL" id="JQBQ01000005">
    <property type="protein sequence ID" value="KRN92724.1"/>
    <property type="molecule type" value="Genomic_DNA"/>
</dbReference>
<evidence type="ECO:0000313" key="6">
    <source>
        <dbReference type="Proteomes" id="UP000051529"/>
    </source>
</evidence>
<dbReference type="Pfam" id="PF12802">
    <property type="entry name" value="MarR_2"/>
    <property type="match status" value="1"/>
</dbReference>
<reference evidence="5 6" key="1">
    <citation type="journal article" date="2015" name="Genome Announc.">
        <title>Expanding the biotechnology potential of lactobacilli through comparative genomics of 213 strains and associated genera.</title>
        <authorList>
            <person name="Sun Z."/>
            <person name="Harris H.M."/>
            <person name="McCann A."/>
            <person name="Guo C."/>
            <person name="Argimon S."/>
            <person name="Zhang W."/>
            <person name="Yang X."/>
            <person name="Jeffery I.B."/>
            <person name="Cooney J.C."/>
            <person name="Kagawa T.F."/>
            <person name="Liu W."/>
            <person name="Song Y."/>
            <person name="Salvetti E."/>
            <person name="Wrobel A."/>
            <person name="Rasinkangas P."/>
            <person name="Parkhill J."/>
            <person name="Rea M.C."/>
            <person name="O'Sullivan O."/>
            <person name="Ritari J."/>
            <person name="Douillard F.P."/>
            <person name="Paul Ross R."/>
            <person name="Yang R."/>
            <person name="Briner A.E."/>
            <person name="Felis G.E."/>
            <person name="de Vos W.M."/>
            <person name="Barrangou R."/>
            <person name="Klaenhammer T.R."/>
            <person name="Caufield P.W."/>
            <person name="Cui Y."/>
            <person name="Zhang H."/>
            <person name="O'Toole P.W."/>
        </authorList>
    </citation>
    <scope>NUCLEOTIDE SEQUENCE [LARGE SCALE GENOMIC DNA]</scope>
    <source>
        <strain evidence="5 6">DSM 16698</strain>
    </source>
</reference>
<organism evidence="5 6">
    <name type="scientific">Lactobacillus amylovorus subsp. animalium DSM 16698</name>
    <dbReference type="NCBI Taxonomy" id="695563"/>
    <lineage>
        <taxon>Bacteria</taxon>
        <taxon>Bacillati</taxon>
        <taxon>Bacillota</taxon>
        <taxon>Bacilli</taxon>
        <taxon>Lactobacillales</taxon>
        <taxon>Lactobacillaceae</taxon>
        <taxon>Lactobacillus</taxon>
        <taxon>Lactobacillus amylovorus subsp. animalium</taxon>
    </lineage>
</organism>
<dbReference type="PATRIC" id="fig|695563.3.peg.1506"/>
<proteinExistence type="predicted"/>
<dbReference type="SUPFAM" id="SSF46785">
    <property type="entry name" value="Winged helix' DNA-binding domain"/>
    <property type="match status" value="1"/>
</dbReference>
<accession>A0A0R2L2D9</accession>
<keyword evidence="1" id="KW-0805">Transcription regulation</keyword>
<evidence type="ECO:0000259" key="4">
    <source>
        <dbReference type="PROSITE" id="PS50995"/>
    </source>
</evidence>
<dbReference type="GO" id="GO:0003677">
    <property type="term" value="F:DNA binding"/>
    <property type="evidence" value="ECO:0007669"/>
    <property type="project" value="UniProtKB-KW"/>
</dbReference>
<dbReference type="GO" id="GO:0003700">
    <property type="term" value="F:DNA-binding transcription factor activity"/>
    <property type="evidence" value="ECO:0007669"/>
    <property type="project" value="InterPro"/>
</dbReference>
<dbReference type="PANTHER" id="PTHR42756:SF1">
    <property type="entry name" value="TRANSCRIPTIONAL REPRESSOR OF EMRAB OPERON"/>
    <property type="match status" value="1"/>
</dbReference>
<dbReference type="PANTHER" id="PTHR42756">
    <property type="entry name" value="TRANSCRIPTIONAL REGULATOR, MARR"/>
    <property type="match status" value="1"/>
</dbReference>
<comment type="caution">
    <text evidence="5">The sequence shown here is derived from an EMBL/GenBank/DDBJ whole genome shotgun (WGS) entry which is preliminary data.</text>
</comment>
<dbReference type="PROSITE" id="PS50995">
    <property type="entry name" value="HTH_MARR_2"/>
    <property type="match status" value="1"/>
</dbReference>